<gene>
    <name evidence="1" type="ORF">PGT21_020011</name>
</gene>
<dbReference type="AlphaFoldDB" id="A0A5B0MU72"/>
<organism evidence="1 2">
    <name type="scientific">Puccinia graminis f. sp. tritici</name>
    <dbReference type="NCBI Taxonomy" id="56615"/>
    <lineage>
        <taxon>Eukaryota</taxon>
        <taxon>Fungi</taxon>
        <taxon>Dikarya</taxon>
        <taxon>Basidiomycota</taxon>
        <taxon>Pucciniomycotina</taxon>
        <taxon>Pucciniomycetes</taxon>
        <taxon>Pucciniales</taxon>
        <taxon>Pucciniaceae</taxon>
        <taxon>Puccinia</taxon>
    </lineage>
</organism>
<sequence length="102" mass="12021">MTIIHKEGNLHKNTDGLSRWPLPNNVDNPAYDQENLPSSLPIMGINVTDLNEEFFNDIRDSYKQDKNCWIILQLLGKDFKDKDLSNSLEDEWKKRCKTQKWL</sequence>
<keyword evidence="2" id="KW-1185">Reference proteome</keyword>
<proteinExistence type="predicted"/>
<evidence type="ECO:0000313" key="2">
    <source>
        <dbReference type="Proteomes" id="UP000324748"/>
    </source>
</evidence>
<dbReference type="OrthoDB" id="2507171at2759"/>
<reference evidence="1 2" key="1">
    <citation type="submission" date="2019-05" db="EMBL/GenBank/DDBJ databases">
        <title>Emergence of the Ug99 lineage of the wheat stem rust pathogen through somatic hybridization.</title>
        <authorList>
            <person name="Li F."/>
            <person name="Upadhyaya N.M."/>
            <person name="Sperschneider J."/>
            <person name="Matny O."/>
            <person name="Nguyen-Phuc H."/>
            <person name="Mago R."/>
            <person name="Raley C."/>
            <person name="Miller M.E."/>
            <person name="Silverstein K.A.T."/>
            <person name="Henningsen E."/>
            <person name="Hirsch C.D."/>
            <person name="Visser B."/>
            <person name="Pretorius Z.A."/>
            <person name="Steffenson B.J."/>
            <person name="Schwessinger B."/>
            <person name="Dodds P.N."/>
            <person name="Figueroa M."/>
        </authorList>
    </citation>
    <scope>NUCLEOTIDE SEQUENCE [LARGE SCALE GENOMIC DNA]</scope>
    <source>
        <strain evidence="1">21-0</strain>
    </source>
</reference>
<protein>
    <submittedName>
        <fullName evidence="1">Uncharacterized protein</fullName>
    </submittedName>
</protein>
<dbReference type="EMBL" id="VSWC01000132">
    <property type="protein sequence ID" value="KAA1079658.1"/>
    <property type="molecule type" value="Genomic_DNA"/>
</dbReference>
<dbReference type="Proteomes" id="UP000324748">
    <property type="component" value="Unassembled WGS sequence"/>
</dbReference>
<name>A0A5B0MU72_PUCGR</name>
<evidence type="ECO:0000313" key="1">
    <source>
        <dbReference type="EMBL" id="KAA1079658.1"/>
    </source>
</evidence>
<comment type="caution">
    <text evidence="1">The sequence shown here is derived from an EMBL/GenBank/DDBJ whole genome shotgun (WGS) entry which is preliminary data.</text>
</comment>
<accession>A0A5B0MU72</accession>